<evidence type="ECO:0000256" key="1">
    <source>
        <dbReference type="SAM" id="Phobius"/>
    </source>
</evidence>
<dbReference type="AlphaFoldDB" id="T1K0A7"/>
<feature type="transmembrane region" description="Helical" evidence="1">
    <location>
        <begin position="494"/>
        <end position="519"/>
    </location>
</feature>
<dbReference type="Gene3D" id="3.50.4.10">
    <property type="entry name" value="Hepatocyte Growth Factor"/>
    <property type="match status" value="2"/>
</dbReference>
<dbReference type="Proteomes" id="UP000015104">
    <property type="component" value="Unassembled WGS sequence"/>
</dbReference>
<dbReference type="EMBL" id="CAEY01001135">
    <property type="status" value="NOT_ANNOTATED_CDS"/>
    <property type="molecule type" value="Genomic_DNA"/>
</dbReference>
<dbReference type="HOGENOM" id="CLU_011464_0_0_1"/>
<evidence type="ECO:0000313" key="4">
    <source>
        <dbReference type="Proteomes" id="UP000015104"/>
    </source>
</evidence>
<feature type="domain" description="Apple" evidence="2">
    <location>
        <begin position="312"/>
        <end position="384"/>
    </location>
</feature>
<reference evidence="4" key="1">
    <citation type="submission" date="2011-08" db="EMBL/GenBank/DDBJ databases">
        <authorList>
            <person name="Rombauts S."/>
        </authorList>
    </citation>
    <scope>NUCLEOTIDE SEQUENCE</scope>
    <source>
        <strain evidence="4">London</strain>
    </source>
</reference>
<keyword evidence="1" id="KW-1133">Transmembrane helix</keyword>
<dbReference type="Pfam" id="PF14295">
    <property type="entry name" value="PAN_4"/>
    <property type="match status" value="2"/>
</dbReference>
<organism evidence="3 4">
    <name type="scientific">Tetranychus urticae</name>
    <name type="common">Two-spotted spider mite</name>
    <dbReference type="NCBI Taxonomy" id="32264"/>
    <lineage>
        <taxon>Eukaryota</taxon>
        <taxon>Metazoa</taxon>
        <taxon>Ecdysozoa</taxon>
        <taxon>Arthropoda</taxon>
        <taxon>Chelicerata</taxon>
        <taxon>Arachnida</taxon>
        <taxon>Acari</taxon>
        <taxon>Acariformes</taxon>
        <taxon>Trombidiformes</taxon>
        <taxon>Prostigmata</taxon>
        <taxon>Eleutherengona</taxon>
        <taxon>Raphignathae</taxon>
        <taxon>Tetranychoidea</taxon>
        <taxon>Tetranychidae</taxon>
        <taxon>Tetranychus</taxon>
    </lineage>
</organism>
<reference evidence="3" key="2">
    <citation type="submission" date="2015-06" db="UniProtKB">
        <authorList>
            <consortium name="EnsemblMetazoa"/>
        </authorList>
    </citation>
    <scope>IDENTIFICATION</scope>
</reference>
<accession>T1K0A7</accession>
<proteinExistence type="predicted"/>
<keyword evidence="4" id="KW-1185">Reference proteome</keyword>
<dbReference type="Pfam" id="PF00024">
    <property type="entry name" value="PAN_1"/>
    <property type="match status" value="1"/>
</dbReference>
<protein>
    <recommendedName>
        <fullName evidence="2">Apple domain-containing protein</fullName>
    </recommendedName>
</protein>
<evidence type="ECO:0000313" key="3">
    <source>
        <dbReference type="EnsemblMetazoa" id="tetur03g07040.1"/>
    </source>
</evidence>
<keyword evidence="1" id="KW-0812">Transmembrane</keyword>
<dbReference type="SMART" id="SM00473">
    <property type="entry name" value="PAN_AP"/>
    <property type="match status" value="3"/>
</dbReference>
<dbReference type="SUPFAM" id="SSF57414">
    <property type="entry name" value="Hairpin loop containing domain-like"/>
    <property type="match status" value="1"/>
</dbReference>
<sequence length="548" mass="62319">MVANFSTSYFNYGYEKSSSDRIENSSVKDCYSDPKAKKTIALFYTCTDTPCDYFKQYYYQIQDAVKEALVKTGTISASRIAKIEPIISSKEIIIYVTILDFPTIKNTFKVQNMKLVGHTLETSSMFIVDGDEEDCLWKNSYKYEPFTAIAFCKTENGNICQRFDRERIIQNPDNGVPCSVLMTPLKNIFRYSQELPLENISEKLTHIEISLTSPSNNMMFNLTPYKVTDVTKVNDDASNSLYEIMIQNTKLIGDTLDTIQVVGTTDLSSCHRKCAQSTEDNCKSFSFCTYDDRVECFVSTNSNGKMVNDASCRTYLIESLTKYKKISLKRFDNIDESVPFESSLEKCASLCSNSESCKSFQFCSGSCSLAGYYTDESSVYSESCNIYIPKVLDRFELTAKWIVEDVFETEVNLNADQCAALCYHWSDNDAVCQSFNYCPAHAKTPSLCHLSKYSIHDTNEKLIHSDTCQNYERTKRSENGQQNTEVITKVTHSWTIFGIIVLFITTGLISGIVAAAAYFKYFSVKSDAYKIFNRNTFSWTKQLNDEDL</sequence>
<dbReference type="PROSITE" id="PS50948">
    <property type="entry name" value="PAN"/>
    <property type="match status" value="1"/>
</dbReference>
<evidence type="ECO:0000259" key="2">
    <source>
        <dbReference type="PROSITE" id="PS50948"/>
    </source>
</evidence>
<name>T1K0A7_TETUR</name>
<dbReference type="InterPro" id="IPR003609">
    <property type="entry name" value="Pan_app"/>
</dbReference>
<keyword evidence="1" id="KW-0472">Membrane</keyword>
<dbReference type="EnsemblMetazoa" id="tetur03g07040.1">
    <property type="protein sequence ID" value="tetur03g07040.1"/>
    <property type="gene ID" value="tetur03g07040"/>
</dbReference>